<sequence>MVFIRWFLGKCILLINALTLPKPMLRIKADQDKVDKKTQFFTLYQFEACPFCVKVRRFIRKNSLKIDLKDAKNNMANKSELVNNGGKHKVPCLKIEKLNEKTMWLYESDAIIAFLAKETELS</sequence>
<dbReference type="Pfam" id="PF00462">
    <property type="entry name" value="Glutaredoxin"/>
    <property type="match status" value="1"/>
</dbReference>
<gene>
    <name evidence="2" type="ORF">MB2181_05180</name>
</gene>
<accession>A0P7D3</accession>
<name>A0P7D3_9PROT</name>
<dbReference type="EMBL" id="AAUX01000001">
    <property type="protein sequence ID" value="EAV47443.1"/>
    <property type="molecule type" value="Genomic_DNA"/>
</dbReference>
<evidence type="ECO:0000259" key="1">
    <source>
        <dbReference type="PROSITE" id="PS50404"/>
    </source>
</evidence>
<dbReference type="Proteomes" id="UP000054262">
    <property type="component" value="Unassembled WGS sequence"/>
</dbReference>
<dbReference type="InterPro" id="IPR004045">
    <property type="entry name" value="Glutathione_S-Trfase_N"/>
</dbReference>
<keyword evidence="3" id="KW-1185">Reference proteome</keyword>
<dbReference type="AlphaFoldDB" id="A0P7D3"/>
<dbReference type="InterPro" id="IPR036249">
    <property type="entry name" value="Thioredoxin-like_sf"/>
</dbReference>
<proteinExistence type="predicted"/>
<evidence type="ECO:0000313" key="3">
    <source>
        <dbReference type="Proteomes" id="UP000054262"/>
    </source>
</evidence>
<reference evidence="2 3" key="1">
    <citation type="submission" date="2006-11" db="EMBL/GenBank/DDBJ databases">
        <authorList>
            <person name="Giovannoni S."/>
            <person name="Vergin K."/>
            <person name="Ferriera S."/>
            <person name="Johnson J."/>
            <person name="Kravitz S."/>
            <person name="Beeson K."/>
            <person name="Sutton G."/>
            <person name="Rogers Y.-H."/>
            <person name="Friedman R."/>
            <person name="Frazier M."/>
            <person name="Venter J.C."/>
        </authorList>
    </citation>
    <scope>NUCLEOTIDE SEQUENCE [LARGE SCALE GENOMIC DNA]</scope>
    <source>
        <strain evidence="2 3">HTCC2181</strain>
    </source>
</reference>
<dbReference type="Gene3D" id="3.40.30.10">
    <property type="entry name" value="Glutaredoxin"/>
    <property type="match status" value="1"/>
</dbReference>
<evidence type="ECO:0000313" key="2">
    <source>
        <dbReference type="EMBL" id="EAV47443.1"/>
    </source>
</evidence>
<dbReference type="SUPFAM" id="SSF52833">
    <property type="entry name" value="Thioredoxin-like"/>
    <property type="match status" value="1"/>
</dbReference>
<organism evidence="2 3">
    <name type="scientific">Methylophilales bacterium HTCC2181</name>
    <dbReference type="NCBI Taxonomy" id="383631"/>
    <lineage>
        <taxon>Bacteria</taxon>
        <taxon>Pseudomonadati</taxon>
        <taxon>Pseudomonadota</taxon>
        <taxon>Betaproteobacteria</taxon>
        <taxon>Nitrosomonadales</taxon>
        <taxon>OM43 clade</taxon>
    </lineage>
</organism>
<protein>
    <recommendedName>
        <fullName evidence="1">GST N-terminal domain-containing protein</fullName>
    </recommendedName>
</protein>
<dbReference type="PROSITE" id="PS50404">
    <property type="entry name" value="GST_NTER"/>
    <property type="match status" value="1"/>
</dbReference>
<dbReference type="InterPro" id="IPR002109">
    <property type="entry name" value="Glutaredoxin"/>
</dbReference>
<feature type="domain" description="GST N-terminal" evidence="1">
    <location>
        <begin position="39"/>
        <end position="122"/>
    </location>
</feature>
<dbReference type="OrthoDB" id="9795531at2"/>
<dbReference type="PROSITE" id="PS51354">
    <property type="entry name" value="GLUTAREDOXIN_2"/>
    <property type="match status" value="1"/>
</dbReference>
<comment type="caution">
    <text evidence="2">The sequence shown here is derived from an EMBL/GenBank/DDBJ whole genome shotgun (WGS) entry which is preliminary data.</text>
</comment>
<dbReference type="CDD" id="cd00570">
    <property type="entry name" value="GST_N_family"/>
    <property type="match status" value="1"/>
</dbReference>